<dbReference type="eggNOG" id="ENOG502QRFS">
    <property type="taxonomic scope" value="Eukaryota"/>
</dbReference>
<keyword evidence="6" id="KW-0238">DNA-binding</keyword>
<keyword evidence="5" id="KW-0805">Transcription regulation</keyword>
<keyword evidence="7" id="KW-0804">Transcription</keyword>
<dbReference type="GO" id="GO:0046872">
    <property type="term" value="F:metal ion binding"/>
    <property type="evidence" value="ECO:0007669"/>
    <property type="project" value="UniProtKB-KW"/>
</dbReference>
<dbReference type="GO" id="GO:0006355">
    <property type="term" value="P:regulation of DNA-templated transcription"/>
    <property type="evidence" value="ECO:0000318"/>
    <property type="project" value="GO_Central"/>
</dbReference>
<evidence type="ECO:0000256" key="9">
    <source>
        <dbReference type="ARBA" id="ARBA00061157"/>
    </source>
</evidence>
<evidence type="ECO:0000256" key="3">
    <source>
        <dbReference type="ARBA" id="ARBA00022737"/>
    </source>
</evidence>
<keyword evidence="2" id="KW-0479">Metal-binding</keyword>
<dbReference type="PANTHER" id="PTHR31221">
    <property type="entry name" value="WRKY TRANSCRIPTION FACTOR PROTEIN 1-RELATED"/>
    <property type="match status" value="1"/>
</dbReference>
<feature type="domain" description="WRKY" evidence="11">
    <location>
        <begin position="339"/>
        <end position="404"/>
    </location>
</feature>
<dbReference type="EMBL" id="KI630443">
    <property type="protein sequence ID" value="EYU39436.1"/>
    <property type="molecule type" value="Genomic_DNA"/>
</dbReference>
<keyword evidence="8" id="KW-0539">Nucleus</keyword>
<evidence type="ECO:0000256" key="5">
    <source>
        <dbReference type="ARBA" id="ARBA00023015"/>
    </source>
</evidence>
<sequence>MAAEGGGGGGGAQPLINKEEGLFGESNKKLIILPQNNNNNNNSSRSGSGGGIISIAERRAAKCGFNASNINSDPSPVPPHPRSPFFTMPSGISPSALLDSPVMLPNAQAQLSPTTGAFQFPSPNHDQSFKLKLQIATNGDETIAIDHSSSKLHPVAKTQVLGHKSNSCVREAAVAKYSEDGFFWRKYGQKHVKGSEFPRSYYRCTDTNCDVKKKVECSQDGQITEIVYKGSHNHPKPHNSSSGAPDQGDAFIPDDNGGPLSFHNDFKDPQPRLMVSMLDEAFEPSILCIQDGGGDDANQNGASPDSISLNDEDDDQNAECDQPKKRSTREPKVVVQIESDIDILDDGYKWRKYGQKVVKGNPNPRSYYKCTTPNCSVRKHVERAAEDIKSVITTYEGKHNHHVPCTTKTTNHPNSDAAAAINNNNNDAPIPKSGNKVHLPSLFNMEAKANLNNYGNEMMNPNLPPPAHGTSSSSVYQPAVSLHPYHSMHYSSYMRN</sequence>
<dbReference type="GO" id="GO:0005634">
    <property type="term" value="C:nucleus"/>
    <property type="evidence" value="ECO:0000318"/>
    <property type="project" value="GO_Central"/>
</dbReference>
<dbReference type="InterPro" id="IPR044810">
    <property type="entry name" value="WRKY_plant"/>
</dbReference>
<dbReference type="GO" id="GO:0000976">
    <property type="term" value="F:transcription cis-regulatory region binding"/>
    <property type="evidence" value="ECO:0000318"/>
    <property type="project" value="GO_Central"/>
</dbReference>
<dbReference type="FunFam" id="2.20.25.80:FF:000003">
    <property type="entry name" value="WRKY transcription factor 57"/>
    <property type="match status" value="1"/>
</dbReference>
<comment type="subcellular location">
    <subcellularLocation>
        <location evidence="1">Nucleus</location>
    </subcellularLocation>
</comment>
<dbReference type="SUPFAM" id="SSF118290">
    <property type="entry name" value="WRKY DNA-binding domain"/>
    <property type="match status" value="2"/>
</dbReference>
<feature type="compositionally biased region" description="Basic and acidic residues" evidence="10">
    <location>
        <begin position="321"/>
        <end position="331"/>
    </location>
</feature>
<protein>
    <recommendedName>
        <fullName evidence="11">WRKY domain-containing protein</fullName>
    </recommendedName>
</protein>
<dbReference type="GO" id="GO:0003700">
    <property type="term" value="F:DNA-binding transcription factor activity"/>
    <property type="evidence" value="ECO:0000318"/>
    <property type="project" value="GO_Central"/>
</dbReference>
<dbReference type="PANTHER" id="PTHR31221:SF319">
    <property type="entry name" value="WRKY DOMAIN-CONTAINING PROTEIN-RELATED"/>
    <property type="match status" value="1"/>
</dbReference>
<accession>A0A022RGZ3</accession>
<evidence type="ECO:0000256" key="6">
    <source>
        <dbReference type="ARBA" id="ARBA00023125"/>
    </source>
</evidence>
<evidence type="ECO:0000313" key="12">
    <source>
        <dbReference type="EMBL" id="EYU39436.1"/>
    </source>
</evidence>
<dbReference type="InterPro" id="IPR003657">
    <property type="entry name" value="WRKY_dom"/>
</dbReference>
<feature type="region of interest" description="Disordered" evidence="10">
    <location>
        <begin position="288"/>
        <end position="331"/>
    </location>
</feature>
<evidence type="ECO:0000256" key="4">
    <source>
        <dbReference type="ARBA" id="ARBA00022833"/>
    </source>
</evidence>
<dbReference type="SMART" id="SM00774">
    <property type="entry name" value="WRKY"/>
    <property type="match status" value="2"/>
</dbReference>
<keyword evidence="3" id="KW-0677">Repeat</keyword>
<dbReference type="FunFam" id="2.20.25.80:FF:000006">
    <property type="entry name" value="WRKY transcription factor"/>
    <property type="match status" value="1"/>
</dbReference>
<evidence type="ECO:0000256" key="1">
    <source>
        <dbReference type="ARBA" id="ARBA00004123"/>
    </source>
</evidence>
<evidence type="ECO:0000256" key="7">
    <source>
        <dbReference type="ARBA" id="ARBA00023163"/>
    </source>
</evidence>
<evidence type="ECO:0000259" key="11">
    <source>
        <dbReference type="PROSITE" id="PS50811"/>
    </source>
</evidence>
<evidence type="ECO:0000256" key="10">
    <source>
        <dbReference type="SAM" id="MobiDB-lite"/>
    </source>
</evidence>
<keyword evidence="13" id="KW-1185">Reference proteome</keyword>
<feature type="compositionally biased region" description="Gly residues" evidence="10">
    <location>
        <begin position="1"/>
        <end position="12"/>
    </location>
</feature>
<dbReference type="Pfam" id="PF03106">
    <property type="entry name" value="WRKY"/>
    <property type="match status" value="2"/>
</dbReference>
<feature type="non-terminal residue" evidence="12">
    <location>
        <position position="496"/>
    </location>
</feature>
<dbReference type="AlphaFoldDB" id="A0A022RGZ3"/>
<evidence type="ECO:0000256" key="8">
    <source>
        <dbReference type="ARBA" id="ARBA00023242"/>
    </source>
</evidence>
<gene>
    <name evidence="12" type="ORF">MIMGU_mgv1a018837mg</name>
</gene>
<evidence type="ECO:0000313" key="13">
    <source>
        <dbReference type="Proteomes" id="UP000030748"/>
    </source>
</evidence>
<comment type="similarity">
    <text evidence="9">Belongs to the WRKY group I family.</text>
</comment>
<organism evidence="12 13">
    <name type="scientific">Erythranthe guttata</name>
    <name type="common">Yellow monkey flower</name>
    <name type="synonym">Mimulus guttatus</name>
    <dbReference type="NCBI Taxonomy" id="4155"/>
    <lineage>
        <taxon>Eukaryota</taxon>
        <taxon>Viridiplantae</taxon>
        <taxon>Streptophyta</taxon>
        <taxon>Embryophyta</taxon>
        <taxon>Tracheophyta</taxon>
        <taxon>Spermatophyta</taxon>
        <taxon>Magnoliopsida</taxon>
        <taxon>eudicotyledons</taxon>
        <taxon>Gunneridae</taxon>
        <taxon>Pentapetalae</taxon>
        <taxon>asterids</taxon>
        <taxon>lamiids</taxon>
        <taxon>Lamiales</taxon>
        <taxon>Phrymaceae</taxon>
        <taxon>Erythranthe</taxon>
    </lineage>
</organism>
<dbReference type="Proteomes" id="UP000030748">
    <property type="component" value="Unassembled WGS sequence"/>
</dbReference>
<keyword evidence="4" id="KW-0862">Zinc</keyword>
<evidence type="ECO:0000256" key="2">
    <source>
        <dbReference type="ARBA" id="ARBA00022723"/>
    </source>
</evidence>
<feature type="region of interest" description="Disordered" evidence="10">
    <location>
        <begin position="1"/>
        <end position="20"/>
    </location>
</feature>
<dbReference type="InterPro" id="IPR036576">
    <property type="entry name" value="WRKY_dom_sf"/>
</dbReference>
<dbReference type="PROSITE" id="PS50811">
    <property type="entry name" value="WRKY"/>
    <property type="match status" value="2"/>
</dbReference>
<proteinExistence type="inferred from homology"/>
<name>A0A022RGZ3_ERYGU</name>
<reference evidence="12 13" key="1">
    <citation type="journal article" date="2013" name="Proc. Natl. Acad. Sci. U.S.A.">
        <title>Fine-scale variation in meiotic recombination in Mimulus inferred from population shotgun sequencing.</title>
        <authorList>
            <person name="Hellsten U."/>
            <person name="Wright K.M."/>
            <person name="Jenkins J."/>
            <person name="Shu S."/>
            <person name="Yuan Y."/>
            <person name="Wessler S.R."/>
            <person name="Schmutz J."/>
            <person name="Willis J.H."/>
            <person name="Rokhsar D.S."/>
        </authorList>
    </citation>
    <scope>NUCLEOTIDE SEQUENCE [LARGE SCALE GENOMIC DNA]</scope>
    <source>
        <strain evidence="13">cv. DUN x IM62</strain>
    </source>
</reference>
<feature type="region of interest" description="Disordered" evidence="10">
    <location>
        <begin position="229"/>
        <end position="267"/>
    </location>
</feature>
<feature type="domain" description="WRKY" evidence="11">
    <location>
        <begin position="173"/>
        <end position="237"/>
    </location>
</feature>
<dbReference type="Gene3D" id="2.20.25.80">
    <property type="entry name" value="WRKY domain"/>
    <property type="match status" value="2"/>
</dbReference>
<dbReference type="STRING" id="4155.A0A022RGZ3"/>